<dbReference type="SUPFAM" id="SSF56601">
    <property type="entry name" value="beta-lactamase/transpeptidase-like"/>
    <property type="match status" value="1"/>
</dbReference>
<protein>
    <submittedName>
        <fullName evidence="4">CubicO group peptidase, beta-lactamase class C family</fullName>
    </submittedName>
</protein>
<reference evidence="4 5" key="1">
    <citation type="submission" date="2016-10" db="EMBL/GenBank/DDBJ databases">
        <authorList>
            <person name="de Groot N.N."/>
        </authorList>
    </citation>
    <scope>NUCLEOTIDE SEQUENCE [LARGE SCALE GENOMIC DNA]</scope>
    <source>
        <strain evidence="5">E92,LMG 26720,CCM 7988</strain>
    </source>
</reference>
<dbReference type="AlphaFoldDB" id="A0A1I5VHI5"/>
<evidence type="ECO:0000313" key="5">
    <source>
        <dbReference type="Proteomes" id="UP000199306"/>
    </source>
</evidence>
<comment type="similarity">
    <text evidence="1">Belongs to the beta-lactamase family.</text>
</comment>
<evidence type="ECO:0000259" key="3">
    <source>
        <dbReference type="Pfam" id="PF00144"/>
    </source>
</evidence>
<dbReference type="STRING" id="1079859.SAMN04515674_109126"/>
<name>A0A1I5VHI5_9BACT</name>
<dbReference type="PANTHER" id="PTHR22935:SF95">
    <property type="entry name" value="BETA-LACTAMASE-LIKE 1-RELATED"/>
    <property type="match status" value="1"/>
</dbReference>
<evidence type="ECO:0000313" key="4">
    <source>
        <dbReference type="EMBL" id="SFQ07004.1"/>
    </source>
</evidence>
<feature type="domain" description="Beta-lactamase-related" evidence="3">
    <location>
        <begin position="41"/>
        <end position="338"/>
    </location>
</feature>
<dbReference type="OrthoDB" id="9797709at2"/>
<dbReference type="Pfam" id="PF00144">
    <property type="entry name" value="Beta-lactamase"/>
    <property type="match status" value="1"/>
</dbReference>
<dbReference type="InterPro" id="IPR051478">
    <property type="entry name" value="Beta-lactamase-like_AB/R"/>
</dbReference>
<evidence type="ECO:0000256" key="2">
    <source>
        <dbReference type="SAM" id="SignalP"/>
    </source>
</evidence>
<accession>A0A1I5VHI5</accession>
<feature type="chain" id="PRO_5011739769" evidence="2">
    <location>
        <begin position="21"/>
        <end position="352"/>
    </location>
</feature>
<dbReference type="Gene3D" id="3.40.710.10">
    <property type="entry name" value="DD-peptidase/beta-lactamase superfamily"/>
    <property type="match status" value="1"/>
</dbReference>
<dbReference type="InterPro" id="IPR001466">
    <property type="entry name" value="Beta-lactam-related"/>
</dbReference>
<dbReference type="PANTHER" id="PTHR22935">
    <property type="entry name" value="PENICILLIN-BINDING PROTEIN"/>
    <property type="match status" value="1"/>
</dbReference>
<dbReference type="InterPro" id="IPR012338">
    <property type="entry name" value="Beta-lactam/transpept-like"/>
</dbReference>
<evidence type="ECO:0000256" key="1">
    <source>
        <dbReference type="ARBA" id="ARBA00038473"/>
    </source>
</evidence>
<dbReference type="Proteomes" id="UP000199306">
    <property type="component" value="Unassembled WGS sequence"/>
</dbReference>
<dbReference type="RefSeq" id="WP_092018151.1">
    <property type="nucleotide sequence ID" value="NZ_FOXH01000009.1"/>
</dbReference>
<feature type="signal peptide" evidence="2">
    <location>
        <begin position="1"/>
        <end position="20"/>
    </location>
</feature>
<gene>
    <name evidence="4" type="ORF">SAMN04515674_109126</name>
</gene>
<dbReference type="EMBL" id="FOXH01000009">
    <property type="protein sequence ID" value="SFQ07004.1"/>
    <property type="molecule type" value="Genomic_DNA"/>
</dbReference>
<organism evidence="4 5">
    <name type="scientific">Pseudarcicella hirudinis</name>
    <dbReference type="NCBI Taxonomy" id="1079859"/>
    <lineage>
        <taxon>Bacteria</taxon>
        <taxon>Pseudomonadati</taxon>
        <taxon>Bacteroidota</taxon>
        <taxon>Cytophagia</taxon>
        <taxon>Cytophagales</taxon>
        <taxon>Flectobacillaceae</taxon>
        <taxon>Pseudarcicella</taxon>
    </lineage>
</organism>
<sequence>MKTSLKFLAALLLISNISFGQDLSKKIDSIIKLNYQKNPEAGISVGFIKNNEEFYTAYGNLNGESQTEINKNSIFEIASITKILTSNLIAQAVIENKIKTDDYIDAFLPKEYVLHENLKNKIKISDLASHQSGLPDIDFGKLIEKNPQQPISIVTEKTLTDIINNCTALIDKGQYRYSTIGYTLLGQILEKVYQKSYDEIIADKIITPLQLTNTLTKDFNVKNTTIGHNSNGGIQEFLKWNVTAPAGLVKSNASDMVTFLKALLNKETAIGKAAIITEKLFYKDKNRELGLGINIMTDDKNTIYLKTGDSMGQSSIICYNRAKNWGFIILLNQRNSKMRQNLLNEIYDTVLK</sequence>
<keyword evidence="2" id="KW-0732">Signal</keyword>
<keyword evidence="5" id="KW-1185">Reference proteome</keyword>
<proteinExistence type="inferred from homology"/>